<dbReference type="InterPro" id="IPR032675">
    <property type="entry name" value="LRR_dom_sf"/>
</dbReference>
<evidence type="ECO:0000256" key="7">
    <source>
        <dbReference type="ARBA" id="ARBA00023453"/>
    </source>
</evidence>
<dbReference type="Gene3D" id="3.40.50.150">
    <property type="entry name" value="Vaccinia Virus protein VP39"/>
    <property type="match status" value="1"/>
</dbReference>
<dbReference type="InterPro" id="IPR001611">
    <property type="entry name" value="Leu-rich_rpt"/>
</dbReference>
<keyword evidence="2" id="KW-0433">Leucine-rich repeat</keyword>
<feature type="compositionally biased region" description="Acidic residues" evidence="8">
    <location>
        <begin position="1945"/>
        <end position="1954"/>
    </location>
</feature>
<feature type="region of interest" description="Disordered" evidence="8">
    <location>
        <begin position="18"/>
        <end position="38"/>
    </location>
</feature>
<feature type="transmembrane region" description="Helical" evidence="9">
    <location>
        <begin position="447"/>
        <end position="465"/>
    </location>
</feature>
<dbReference type="SMART" id="SM00365">
    <property type="entry name" value="LRR_SD22"/>
    <property type="match status" value="10"/>
</dbReference>
<protein>
    <recommendedName>
        <fullName evidence="12">Catechol O-methyltransferase</fullName>
    </recommendedName>
</protein>
<comment type="similarity">
    <text evidence="7">Belongs to the class I-like SAM-binding methyltransferase superfamily. Cation-dependent O-methyltransferase family.</text>
</comment>
<dbReference type="InterPro" id="IPR003591">
    <property type="entry name" value="Leu-rich_rpt_typical-subtyp"/>
</dbReference>
<evidence type="ECO:0000256" key="4">
    <source>
        <dbReference type="ARBA" id="ARBA00022691"/>
    </source>
</evidence>
<evidence type="ECO:0000256" key="9">
    <source>
        <dbReference type="SAM" id="Phobius"/>
    </source>
</evidence>
<dbReference type="SMART" id="SM00368">
    <property type="entry name" value="LRR_RI"/>
    <property type="match status" value="6"/>
</dbReference>
<keyword evidence="3" id="KW-0808">Transferase</keyword>
<feature type="transmembrane region" description="Helical" evidence="9">
    <location>
        <begin position="739"/>
        <end position="758"/>
    </location>
</feature>
<evidence type="ECO:0000256" key="2">
    <source>
        <dbReference type="ARBA" id="ARBA00022614"/>
    </source>
</evidence>
<evidence type="ECO:0000256" key="5">
    <source>
        <dbReference type="ARBA" id="ARBA00022729"/>
    </source>
</evidence>
<dbReference type="PROSITE" id="PS51682">
    <property type="entry name" value="SAM_OMT_I"/>
    <property type="match status" value="1"/>
</dbReference>
<evidence type="ECO:0000256" key="8">
    <source>
        <dbReference type="SAM" id="MobiDB-lite"/>
    </source>
</evidence>
<keyword evidence="9" id="KW-0472">Membrane</keyword>
<organism evidence="10 11">
    <name type="scientific">Durusdinium trenchii</name>
    <dbReference type="NCBI Taxonomy" id="1381693"/>
    <lineage>
        <taxon>Eukaryota</taxon>
        <taxon>Sar</taxon>
        <taxon>Alveolata</taxon>
        <taxon>Dinophyceae</taxon>
        <taxon>Suessiales</taxon>
        <taxon>Symbiodiniaceae</taxon>
        <taxon>Durusdinium</taxon>
    </lineage>
</organism>
<evidence type="ECO:0000256" key="3">
    <source>
        <dbReference type="ARBA" id="ARBA00022679"/>
    </source>
</evidence>
<feature type="transmembrane region" description="Helical" evidence="9">
    <location>
        <begin position="893"/>
        <end position="911"/>
    </location>
</feature>
<proteinExistence type="inferred from homology"/>
<evidence type="ECO:0000313" key="11">
    <source>
        <dbReference type="Proteomes" id="UP001642484"/>
    </source>
</evidence>
<feature type="transmembrane region" description="Helical" evidence="9">
    <location>
        <begin position="953"/>
        <end position="976"/>
    </location>
</feature>
<accession>A0ABP0S3U9</accession>
<feature type="region of interest" description="Disordered" evidence="8">
    <location>
        <begin position="1945"/>
        <end position="1966"/>
    </location>
</feature>
<dbReference type="SMART" id="SM00364">
    <property type="entry name" value="LRR_BAC"/>
    <property type="match status" value="15"/>
</dbReference>
<dbReference type="PANTHER" id="PTHR24373">
    <property type="entry name" value="SLIT RELATED LEUCINE-RICH REPEAT NEURONAL PROTEIN"/>
    <property type="match status" value="1"/>
</dbReference>
<evidence type="ECO:0008006" key="12">
    <source>
        <dbReference type="Google" id="ProtNLM"/>
    </source>
</evidence>
<dbReference type="SMART" id="SM00369">
    <property type="entry name" value="LRR_TYP"/>
    <property type="match status" value="31"/>
</dbReference>
<gene>
    <name evidence="10" type="ORF">CCMP2556_LOCUS49959</name>
</gene>
<feature type="transmembrane region" description="Helical" evidence="9">
    <location>
        <begin position="814"/>
        <end position="835"/>
    </location>
</feature>
<dbReference type="SUPFAM" id="SSF52047">
    <property type="entry name" value="RNI-like"/>
    <property type="match status" value="1"/>
</dbReference>
<dbReference type="Pfam" id="PF13855">
    <property type="entry name" value="LRR_8"/>
    <property type="match status" value="10"/>
</dbReference>
<dbReference type="PROSITE" id="PS51450">
    <property type="entry name" value="LRR"/>
    <property type="match status" value="10"/>
</dbReference>
<feature type="transmembrane region" description="Helical" evidence="9">
    <location>
        <begin position="1083"/>
        <end position="1103"/>
    </location>
</feature>
<keyword evidence="1" id="KW-0489">Methyltransferase</keyword>
<feature type="transmembrane region" description="Helical" evidence="9">
    <location>
        <begin position="471"/>
        <end position="491"/>
    </location>
</feature>
<comment type="caution">
    <text evidence="10">The sequence shown here is derived from an EMBL/GenBank/DDBJ whole genome shotgun (WGS) entry which is preliminary data.</text>
</comment>
<reference evidence="10 11" key="1">
    <citation type="submission" date="2024-02" db="EMBL/GenBank/DDBJ databases">
        <authorList>
            <person name="Chen Y."/>
            <person name="Shah S."/>
            <person name="Dougan E. K."/>
            <person name="Thang M."/>
            <person name="Chan C."/>
        </authorList>
    </citation>
    <scope>NUCLEOTIDE SEQUENCE [LARGE SCALE GENOMIC DNA]</scope>
</reference>
<keyword evidence="6" id="KW-0677">Repeat</keyword>
<evidence type="ECO:0000256" key="1">
    <source>
        <dbReference type="ARBA" id="ARBA00022603"/>
    </source>
</evidence>
<keyword evidence="4" id="KW-0949">S-adenosyl-L-methionine</keyword>
<sequence length="2661" mass="297863">MRLWRRFALGHVRRVPGSRRLATERPPPKAFKGSNIQAGSPYSKELRLLAHVFETATAGDPSSVCDAIERFGEDVLNPAGQWLKVAGRHKTTVLSKAMKNCPKGGSILEIGTYCGYSALRMAMALPGARVVSLEVDPAHMVIARNMVAYAGMAHMIDIWTGHSKDVLPRLPQRYGGRHQFRLGGVFMDQKGSRYHEDLSVIEQLGLLLPGAVVVADNVLKPGSPLFLWRLCKGSAYDNHIVRVKEFAMPSEDWMSVSVLRPEAAVEMESMSVEVPTVERGKGQAPQGAWPVPPEELIQLQWESDRIRAQATRPGRGSVSFAEWASYAEGMKEKMANHGIFETEDAEQLESGAELAHSVTIDPKSPVSPNLRHMRCQEFEEENIKLPFPCSQYGCREFHDDSSGYCIIHRHFRIPWSIAGSVWVFLQQLWLAFMFMILAVLELESKALSTLIMVSLCPILCQAMAASIGGSAILWLCILVPVVVGGIGGTSARFNSMYRISTEHELTLEALCSQMLQVVSVLENSAQVSTVFGCEDNTRFEELMQEEMANCLRGNFLLARRHARAFEREVCEPINLALGRDYSPSSGVRPQIKTLFSAKDALARHNNPRQLIDLLYCDVICDDFQEVRSVLQALKGRACDEIPGGMRVLHVRDGFSRDFQDGEGRCGQIVVELDGYLATVRVYEASLRELREQMGRVHRLVHGFGLFQVCMDLMDREAPLRPFVEIAPPWWFAILRACTGIMRILALTTAAYFAAQYFIRYGPQAAKDNLPMSLDSLLAWSDEHNKDLRAIHDALGENDNQLAASLVPWHQDADGAAWVLGLIYSMPYVIHVAIFIGDLLRRPSFSNLTNAPLKRLKPMHTIYEKYFGVQGTFYTAKVALLQLGALPLQCFGKIGLLGSIATAGVFADYMAWHSGEQNNHAGDLLITGYWIFVFFLGVNSLYPAILISFGEIPWTAFLIACMDAIVHLSYILIYLSMSLISLHKLRFKDTVVFLGDVALRLSNELNPIFPFPTTFLGYVSIYISLVHVCCVCRVLEDTGAQFALKRSEEDGVNRSYSSFSLSTGKPSTSLWQGLRKRTRFGVSFLYFLLMIGIVLCSIVNQHAYPKQVMDPRCYPCTCNQVSDGSLRLESCWLASTLRFKYLNLAQRGISEVAPNALAPLGQDLLILSLASNELSRLPPGVFRGLHQARLLDLSHCSLSDLAKPTFEGLMRLGSLSLSGNHIKDLPPDVFQPMKELKQILLGGPRRNVGLDKRFGLPAVPVLGNLLTDLPPGIFKDLKSLVRVDLSQNRLATLPTGVFDSLLHLEHLELRDNLLEELGKEAFHNLPALRNLSLQNNVLRSIDDRAFNDLRSLRHLDLSKNQLVGILPKLQGLSRLQNLDLSENHLRDVSPGAFVLLPSLTALDLSGNHLMNLSGAGLEELKNLQALRLADLRLVSLPTSLPSSLRSLDARSSDLKSLDAGALEGLDHLEELHLQDNLLLSLMFPLRLPELRALNVSGNLLTDFVPGAFQSLDKLETLDLSWNFLSNFTAGAFPASLQVLNLSFNLLGSLPPSAFAQNGKMWSLRMQSSNLSDVSEGFVNLTSLKDLDLARNRLAELPLSAFDAFGELLRIEIAIHHAPEETANVMVRPEVRSLQPDQCPIQGISVRSVDFVAPGEAVVEATSSWSIVRLCSVLFGDMAGQVMNYFFRDAEPVAWHQEVRRNYPKAGDSGCAFWKEEDGDDRSQEFMVLVRPDGRGTFTTYVVVRVYEDRFAQWAQEHFSLVLSSARSTAVSYLNRPGIVELRKQDERFYVTISMQSFKRGMPLLPAFPSEAAVTEIDAGEPYGLRRWLRYEPNSQKFHLSSYLQVFLARLGYQVDTYESLDGQTLVPYQCVVRRDQWELLRERFLSAYALQKTAYRRANGGSGAPGMHEEVVPKFVVLPRDEHLQERLEKAMEPRLVVRKTFFDLEDPSEEEEEPQAPSRRPRAGPRPLRLGDQSWWYEAVEVEVASAKPSWDLQRRFCKVLVEMQLPLIWSLDLSQNHLECLEGIFPLEHLLELNLSHNNLTASCMLGIFQNLSTLESLDLSFNHLKSLESGLFQGLAGLEVLSVSHTGLTDLSCNVSERTSVGATAEGHRLLDDGAAGAEGAEGGSHGIFAQLPSLLVLNMSGNHFAELELDTFQTLGNLYTLDLSDTALANFSMEHFQDSSNLKFLFLSDNLIEVLPKLRGWNLKVLDLARNRLSNVSGLDGAVIEELHLEENEILSVDMHVFSASLRSLNLARNRLRSLEMSGEFWTQLEQLDLSENQLVEIQDGFFKHLTELKILRLSWNRLRTLSWSMEDLPNLHVLELAGNQFDAIPCSARSPEVLNLRWNQVVYVEEELPCLQRTRMLDLSHNKLRVVKLAPLTRLLELQLAANDIVWMPDLPMNLQVLDLSDNPLQPPNRDHPHILPPLPALFTLRLRNLSLSALTQWTFQQMPRLRVLDVSQNRLAYLPAGIFQGILHLRILQLSDCALRLINPETLALPRLEELDLAGNLLEVIQPRAFRHLLSLRILDLSDNLLEALPSLDLPSLQWLALQRNRLQSLEADAFQHLRCLENLNLAENQLQALAPGVFGPLLDLKVLNLLQNPLDALAVKSSLPKGLILRCTCVGRQGALQGCWCSQEAFHYYPRVPPLRAGEAFVMRDSK</sequence>
<keyword evidence="9" id="KW-1133">Transmembrane helix</keyword>
<keyword evidence="9" id="KW-0812">Transmembrane</keyword>
<dbReference type="Gene3D" id="3.80.10.10">
    <property type="entry name" value="Ribonuclease Inhibitor"/>
    <property type="match status" value="8"/>
</dbReference>
<evidence type="ECO:0000313" key="10">
    <source>
        <dbReference type="EMBL" id="CAK9106980.1"/>
    </source>
</evidence>
<keyword evidence="5" id="KW-0732">Signal</keyword>
<dbReference type="SUPFAM" id="SSF52058">
    <property type="entry name" value="L domain-like"/>
    <property type="match status" value="4"/>
</dbReference>
<dbReference type="SUPFAM" id="SSF53335">
    <property type="entry name" value="S-adenosyl-L-methionine-dependent methyltransferases"/>
    <property type="match status" value="1"/>
</dbReference>
<dbReference type="InterPro" id="IPR050328">
    <property type="entry name" value="Dev_Immune_Receptor"/>
</dbReference>
<feature type="transmembrane region" description="Helical" evidence="9">
    <location>
        <begin position="923"/>
        <end position="941"/>
    </location>
</feature>
<dbReference type="EMBL" id="CAXAMN010026917">
    <property type="protein sequence ID" value="CAK9106980.1"/>
    <property type="molecule type" value="Genomic_DNA"/>
</dbReference>
<dbReference type="PANTHER" id="PTHR24373:SF275">
    <property type="entry name" value="TIR DOMAIN-CONTAINING PROTEIN"/>
    <property type="match status" value="1"/>
</dbReference>
<evidence type="ECO:0000256" key="6">
    <source>
        <dbReference type="ARBA" id="ARBA00022737"/>
    </source>
</evidence>
<dbReference type="InterPro" id="IPR029063">
    <property type="entry name" value="SAM-dependent_MTases_sf"/>
</dbReference>
<name>A0ABP0S3U9_9DINO</name>
<dbReference type="Pfam" id="PF01596">
    <property type="entry name" value="Methyltransf_3"/>
    <property type="match status" value="1"/>
</dbReference>
<feature type="transmembrane region" description="Helical" evidence="9">
    <location>
        <begin position="415"/>
        <end position="440"/>
    </location>
</feature>
<keyword evidence="11" id="KW-1185">Reference proteome</keyword>
<dbReference type="Proteomes" id="UP001642484">
    <property type="component" value="Unassembled WGS sequence"/>
</dbReference>
<dbReference type="InterPro" id="IPR002935">
    <property type="entry name" value="SAM_O-MeTrfase"/>
</dbReference>
<feature type="transmembrane region" description="Helical" evidence="9">
    <location>
        <begin position="1014"/>
        <end position="1034"/>
    </location>
</feature>